<proteinExistence type="predicted"/>
<accession>A0A7G8PDG9</accession>
<dbReference type="KEGG" id="mflu:HZU40_30255"/>
<reference evidence="1 2" key="1">
    <citation type="submission" date="2020-07" db="EMBL/GenBank/DDBJ databases">
        <title>Draft genome sequence of four isobutane-metabolizing strains capable of cometabolically degrading diverse ether contaminants.</title>
        <authorList>
            <person name="Chen W."/>
            <person name="Faulkner N."/>
            <person name="Smith C."/>
            <person name="Hyman M."/>
        </authorList>
    </citation>
    <scope>NUCLEOTIDE SEQUENCE [LARGE SCALE GENOMIC DNA]</scope>
    <source>
        <strain evidence="1 2">2A</strain>
    </source>
</reference>
<name>A0A7G8PDG9_9MYCO</name>
<dbReference type="AlphaFoldDB" id="A0A7G8PDG9"/>
<evidence type="ECO:0000313" key="2">
    <source>
        <dbReference type="Proteomes" id="UP000515498"/>
    </source>
</evidence>
<protein>
    <submittedName>
        <fullName evidence="1">Uncharacterized protein</fullName>
    </submittedName>
</protein>
<gene>
    <name evidence="1" type="ORF">HZU40_30255</name>
</gene>
<dbReference type="EMBL" id="CP059894">
    <property type="protein sequence ID" value="QNJ92385.1"/>
    <property type="molecule type" value="Genomic_DNA"/>
</dbReference>
<evidence type="ECO:0000313" key="1">
    <source>
        <dbReference type="EMBL" id="QNJ92385.1"/>
    </source>
</evidence>
<sequence>MTQPPPEALPVNRSHDQQIGDLTTAVGLLSVLVDRLVNDRERSPVPGPAVDPAATDTVFKYKLLTALMTAGPIKAIAVTVKRNDDGGLTVDRCGSGVQTGRYLSFVASGGEDCNTFTQRALEFKLCNDEIPADVLDDEDVDIRAALGSFVLRDGPADGGGVIVAVAADLPAKTQI</sequence>
<dbReference type="Proteomes" id="UP000515498">
    <property type="component" value="Chromosome"/>
</dbReference>
<dbReference type="RefSeq" id="WP_187096813.1">
    <property type="nucleotide sequence ID" value="NZ_CP059894.1"/>
</dbReference>
<organism evidence="1 2">
    <name type="scientific">Mycolicibacterium fluoranthenivorans</name>
    <dbReference type="NCBI Taxonomy" id="258505"/>
    <lineage>
        <taxon>Bacteria</taxon>
        <taxon>Bacillati</taxon>
        <taxon>Actinomycetota</taxon>
        <taxon>Actinomycetes</taxon>
        <taxon>Mycobacteriales</taxon>
        <taxon>Mycobacteriaceae</taxon>
        <taxon>Mycolicibacterium</taxon>
    </lineage>
</organism>